<gene>
    <name evidence="3" type="ORF">HPE56_00170</name>
</gene>
<name>A0ABR7UX62_9FLAO</name>
<feature type="transmembrane region" description="Helical" evidence="1">
    <location>
        <begin position="92"/>
        <end position="111"/>
    </location>
</feature>
<feature type="domain" description="Flavinylation-associated cytochrome" evidence="2">
    <location>
        <begin position="9"/>
        <end position="73"/>
    </location>
</feature>
<feature type="transmembrane region" description="Helical" evidence="1">
    <location>
        <begin position="52"/>
        <end position="71"/>
    </location>
</feature>
<accession>A0ABR7UX62</accession>
<sequence length="195" mass="22082">MKTPTKNYIIDIVAFVCFIFLVSTGVILYYNLPKGSGHSITIWGLDRHEWGTVHFWIAVLFLLVLALHLVLHWRWIVSLTKGKKTPDSGKRIALGLVGFFAIAALAIAPIITPAESSTTNTKKENSGNPTSLNTRSIRGSMSLYDIEQETQVPISYMIEKLNLPKDISKETPLKMLRSEYHFTMEDIRIIVEDYK</sequence>
<evidence type="ECO:0000256" key="1">
    <source>
        <dbReference type="SAM" id="Phobius"/>
    </source>
</evidence>
<keyword evidence="1" id="KW-1133">Transmembrane helix</keyword>
<dbReference type="Pfam" id="PF14358">
    <property type="entry name" value="DUF4405"/>
    <property type="match status" value="1"/>
</dbReference>
<keyword evidence="4" id="KW-1185">Reference proteome</keyword>
<dbReference type="Proteomes" id="UP001166021">
    <property type="component" value="Unassembled WGS sequence"/>
</dbReference>
<protein>
    <submittedName>
        <fullName evidence="3">DUF4405 domain-containing protein</fullName>
    </submittedName>
</protein>
<evidence type="ECO:0000259" key="2">
    <source>
        <dbReference type="Pfam" id="PF14358"/>
    </source>
</evidence>
<reference evidence="3" key="1">
    <citation type="submission" date="2020-05" db="EMBL/GenBank/DDBJ databases">
        <title>The draft genome sequence of Maribacter sp. ANRC-HE7.</title>
        <authorList>
            <person name="Mu L."/>
        </authorList>
    </citation>
    <scope>NUCLEOTIDE SEQUENCE</scope>
    <source>
        <strain evidence="3">ANRC-HE7</strain>
    </source>
</reference>
<keyword evidence="1" id="KW-0472">Membrane</keyword>
<organism evidence="3 4">
    <name type="scientific">Maribacter aquimaris</name>
    <dbReference type="NCBI Taxonomy" id="2737171"/>
    <lineage>
        <taxon>Bacteria</taxon>
        <taxon>Pseudomonadati</taxon>
        <taxon>Bacteroidota</taxon>
        <taxon>Flavobacteriia</taxon>
        <taxon>Flavobacteriales</taxon>
        <taxon>Flavobacteriaceae</taxon>
        <taxon>Maribacter</taxon>
    </lineage>
</organism>
<keyword evidence="1" id="KW-0812">Transmembrane</keyword>
<proteinExistence type="predicted"/>
<dbReference type="EMBL" id="JABTCF010000001">
    <property type="protein sequence ID" value="MBD0776194.1"/>
    <property type="molecule type" value="Genomic_DNA"/>
</dbReference>
<evidence type="ECO:0000313" key="3">
    <source>
        <dbReference type="EMBL" id="MBD0776194.1"/>
    </source>
</evidence>
<feature type="transmembrane region" description="Helical" evidence="1">
    <location>
        <begin position="12"/>
        <end position="32"/>
    </location>
</feature>
<evidence type="ECO:0000313" key="4">
    <source>
        <dbReference type="Proteomes" id="UP001166021"/>
    </source>
</evidence>
<dbReference type="InterPro" id="IPR025517">
    <property type="entry name" value="DUF4405"/>
</dbReference>
<comment type="caution">
    <text evidence="3">The sequence shown here is derived from an EMBL/GenBank/DDBJ whole genome shotgun (WGS) entry which is preliminary data.</text>
</comment>
<dbReference type="RefSeq" id="WP_188241760.1">
    <property type="nucleotide sequence ID" value="NZ_JABTCF010000001.1"/>
</dbReference>